<dbReference type="InterPro" id="IPR001128">
    <property type="entry name" value="Cyt_P450"/>
</dbReference>
<evidence type="ECO:0000313" key="2">
    <source>
        <dbReference type="Proteomes" id="UP000249458"/>
    </source>
</evidence>
<dbReference type="GO" id="GO:0016705">
    <property type="term" value="F:oxidoreductase activity, acting on paired donors, with incorporation or reduction of molecular oxygen"/>
    <property type="evidence" value="ECO:0007669"/>
    <property type="project" value="InterPro"/>
</dbReference>
<protein>
    <recommendedName>
        <fullName evidence="3">Cytochrome P450</fullName>
    </recommendedName>
</protein>
<dbReference type="InterPro" id="IPR036396">
    <property type="entry name" value="Cyt_P450_sf"/>
</dbReference>
<gene>
    <name evidence="1" type="ORF">B1207_13345</name>
</gene>
<dbReference type="GO" id="GO:0005506">
    <property type="term" value="F:iron ion binding"/>
    <property type="evidence" value="ECO:0007669"/>
    <property type="project" value="InterPro"/>
</dbReference>
<dbReference type="Gene3D" id="1.10.630.10">
    <property type="entry name" value="Cytochrome P450"/>
    <property type="match status" value="1"/>
</dbReference>
<evidence type="ECO:0000313" key="1">
    <source>
        <dbReference type="EMBL" id="RAP35350.1"/>
    </source>
</evidence>
<sequence>MTKEVRIEKRRDNRNILSRTIGKMIQKADDYSSAVTNTFVLAFKYNAGKDLNAFHHFLEDRYRALPKDKTKILDVPVISPSIFPPRLVQRVVAIGNPRVLLEIEKLPCAQSFKKWYEDNPERPAIKRGRAFSSILEAIGMGILTEDQKIHDDFLDQMHSLQFSGVKDPKHPNHQFQTNFLEVIKKETGDLIETIKARSVNNEPIELDFLVFSLKIFLKSFYPKSDWSNEEWIDQLARQIEHVSHEAFKNIMNPYGNIQSLRELAAKHLDPFIDKILEDEEPAYLSADYVKRTSRDIKKQIIIALLFAGGDNIRRLIEHGLVKFGQDEIYQKYFAKGVTLSDLQTYVKELERLLTIIYAQPGEAEEDFVIEFEGEEFAVKQGDQLHYTTWIATTDEKEWGEHAREFNPEANKDKHKELRADLTFGANRRRCRGNIVTHEIIYELFMRILNQFEIESFVGGQKGVHPMKKDFNNEVDGPVTVRYTPKAAQTLEVEKESVNPEEQPKPEKASKVKDCYKGLAANGFISQLNKTEPQEVGEAMEIAFDPETKVFPA</sequence>
<reference evidence="1 2" key="1">
    <citation type="submission" date="2017-02" db="EMBL/GenBank/DDBJ databases">
        <title>Legionella quilivanii strain from human: case report and whole genome sequencing analysis.</title>
        <authorList>
            <person name="Lalancette C."/>
            <person name="Leduc J.-M."/>
            <person name="Levesque S."/>
            <person name="Fournier E."/>
            <person name="Saoud J."/>
            <person name="Faucher S.P."/>
            <person name="Bernard K."/>
            <person name="Martineau C."/>
            <person name="Longtin J."/>
        </authorList>
    </citation>
    <scope>NUCLEOTIDE SEQUENCE [LARGE SCALE GENOMIC DNA]</scope>
    <source>
        <strain evidence="1 2">ID143958</strain>
    </source>
</reference>
<comment type="caution">
    <text evidence="1">The sequence shown here is derived from an EMBL/GenBank/DDBJ whole genome shotgun (WGS) entry which is preliminary data.</text>
</comment>
<accession>A0A364LGT5</accession>
<dbReference type="AlphaFoldDB" id="A0A364LGT5"/>
<name>A0A364LGT5_9GAMM</name>
<proteinExistence type="predicted"/>
<dbReference type="Pfam" id="PF00067">
    <property type="entry name" value="p450"/>
    <property type="match status" value="1"/>
</dbReference>
<dbReference type="EMBL" id="MVJN01000010">
    <property type="protein sequence ID" value="RAP35350.1"/>
    <property type="molecule type" value="Genomic_DNA"/>
</dbReference>
<dbReference type="GO" id="GO:0004497">
    <property type="term" value="F:monooxygenase activity"/>
    <property type="evidence" value="ECO:0007669"/>
    <property type="project" value="InterPro"/>
</dbReference>
<dbReference type="Proteomes" id="UP000249458">
    <property type="component" value="Unassembled WGS sequence"/>
</dbReference>
<dbReference type="GO" id="GO:0020037">
    <property type="term" value="F:heme binding"/>
    <property type="evidence" value="ECO:0007669"/>
    <property type="project" value="InterPro"/>
</dbReference>
<organism evidence="1 2">
    <name type="scientific">Legionella quinlivanii</name>
    <dbReference type="NCBI Taxonomy" id="45073"/>
    <lineage>
        <taxon>Bacteria</taxon>
        <taxon>Pseudomonadati</taxon>
        <taxon>Pseudomonadota</taxon>
        <taxon>Gammaproteobacteria</taxon>
        <taxon>Legionellales</taxon>
        <taxon>Legionellaceae</taxon>
        <taxon>Legionella</taxon>
    </lineage>
</organism>
<evidence type="ECO:0008006" key="3">
    <source>
        <dbReference type="Google" id="ProtNLM"/>
    </source>
</evidence>
<dbReference type="SUPFAM" id="SSF48264">
    <property type="entry name" value="Cytochrome P450"/>
    <property type="match status" value="1"/>
</dbReference>